<organism evidence="1">
    <name type="scientific">Eutreptiella gymnastica</name>
    <dbReference type="NCBI Taxonomy" id="73025"/>
    <lineage>
        <taxon>Eukaryota</taxon>
        <taxon>Discoba</taxon>
        <taxon>Euglenozoa</taxon>
        <taxon>Euglenida</taxon>
        <taxon>Spirocuta</taxon>
        <taxon>Euglenophyceae</taxon>
        <taxon>Eutreptiales</taxon>
        <taxon>Eutreptiaceae</taxon>
        <taxon>Eutreptiella</taxon>
    </lineage>
</organism>
<evidence type="ECO:0000313" key="1">
    <source>
        <dbReference type="EMBL" id="CAE0818327.1"/>
    </source>
</evidence>
<dbReference type="AlphaFoldDB" id="A0A7S4LBF2"/>
<gene>
    <name evidence="1" type="ORF">EGYM00163_LOCUS29495</name>
</gene>
<sequence>MRIRAHALAHSVHRAHRTGGTLNEETSESAPSYDQYQRLKLRKTEVFCMIQGSVECLGCQKSEIHSNAPTIRRFVALQEVRFKTGQHQSFCLPGVECVCLGVGMVGHGWIVHGTAQ</sequence>
<reference evidence="1" key="1">
    <citation type="submission" date="2021-01" db="EMBL/GenBank/DDBJ databases">
        <authorList>
            <person name="Corre E."/>
            <person name="Pelletier E."/>
            <person name="Niang G."/>
            <person name="Scheremetjew M."/>
            <person name="Finn R."/>
            <person name="Kale V."/>
            <person name="Holt S."/>
            <person name="Cochrane G."/>
            <person name="Meng A."/>
            <person name="Brown T."/>
            <person name="Cohen L."/>
        </authorList>
    </citation>
    <scope>NUCLEOTIDE SEQUENCE</scope>
    <source>
        <strain evidence="1">CCMP1594</strain>
    </source>
</reference>
<proteinExistence type="predicted"/>
<dbReference type="EMBL" id="HBJA01084664">
    <property type="protein sequence ID" value="CAE0818327.1"/>
    <property type="molecule type" value="Transcribed_RNA"/>
</dbReference>
<protein>
    <submittedName>
        <fullName evidence="1">Uncharacterized protein</fullName>
    </submittedName>
</protein>
<accession>A0A7S4LBF2</accession>
<name>A0A7S4LBF2_9EUGL</name>